<gene>
    <name evidence="2" type="ORF">CNYM01_08548</name>
</gene>
<dbReference type="Proteomes" id="UP000070054">
    <property type="component" value="Unassembled WGS sequence"/>
</dbReference>
<keyword evidence="3" id="KW-1185">Reference proteome</keyword>
<comment type="caution">
    <text evidence="2">The sequence shown here is derived from an EMBL/GenBank/DDBJ whole genome shotgun (WGS) entry which is preliminary data.</text>
</comment>
<evidence type="ECO:0000313" key="2">
    <source>
        <dbReference type="EMBL" id="KXH44220.1"/>
    </source>
</evidence>
<sequence length="121" mass="13073">MEEEDLSSEQQRSSPQDWCPDVPDWQTPKFTSRVRVVIFRSHGPQQSVFCPIGGHHAPGDENGAPVNGQVCPNKGTQAGKGVIEVAVQDQEVTSASAWAEVVAEKSFSWQPTTAVANDRAA</sequence>
<reference evidence="2 3" key="1">
    <citation type="submission" date="2014-02" db="EMBL/GenBank/DDBJ databases">
        <title>The genome sequence of Colletotrichum nymphaeae SA-01.</title>
        <authorList>
            <person name="Baroncelli R."/>
            <person name="Thon M.R."/>
        </authorList>
    </citation>
    <scope>NUCLEOTIDE SEQUENCE [LARGE SCALE GENOMIC DNA]</scope>
    <source>
        <strain evidence="2 3">SA-01</strain>
    </source>
</reference>
<evidence type="ECO:0000256" key="1">
    <source>
        <dbReference type="SAM" id="MobiDB-lite"/>
    </source>
</evidence>
<name>A0A135T7V2_9PEZI</name>
<protein>
    <submittedName>
        <fullName evidence="2">Uncharacterized protein</fullName>
    </submittedName>
</protein>
<feature type="region of interest" description="Disordered" evidence="1">
    <location>
        <begin position="1"/>
        <end position="27"/>
    </location>
</feature>
<dbReference type="AlphaFoldDB" id="A0A135T7V2"/>
<accession>A0A135T7V2</accession>
<proteinExistence type="predicted"/>
<organism evidence="2 3">
    <name type="scientific">Colletotrichum nymphaeae SA-01</name>
    <dbReference type="NCBI Taxonomy" id="1460502"/>
    <lineage>
        <taxon>Eukaryota</taxon>
        <taxon>Fungi</taxon>
        <taxon>Dikarya</taxon>
        <taxon>Ascomycota</taxon>
        <taxon>Pezizomycotina</taxon>
        <taxon>Sordariomycetes</taxon>
        <taxon>Hypocreomycetidae</taxon>
        <taxon>Glomerellales</taxon>
        <taxon>Glomerellaceae</taxon>
        <taxon>Colletotrichum</taxon>
        <taxon>Colletotrichum acutatum species complex</taxon>
    </lineage>
</organism>
<dbReference type="EMBL" id="JEMN01001208">
    <property type="protein sequence ID" value="KXH44220.1"/>
    <property type="molecule type" value="Genomic_DNA"/>
</dbReference>
<evidence type="ECO:0000313" key="3">
    <source>
        <dbReference type="Proteomes" id="UP000070054"/>
    </source>
</evidence>